<dbReference type="Gramene" id="CDF39030">
    <property type="protein sequence ID" value="CDF39030"/>
    <property type="gene ID" value="CHC_T00000067001"/>
</dbReference>
<dbReference type="Proteomes" id="UP000012073">
    <property type="component" value="Unassembled WGS sequence"/>
</dbReference>
<dbReference type="KEGG" id="ccp:CHC_T00000067001"/>
<evidence type="ECO:0000313" key="2">
    <source>
        <dbReference type="Proteomes" id="UP000012073"/>
    </source>
</evidence>
<name>R7QNT6_CHOCR</name>
<gene>
    <name evidence="1" type="ORF">CHC_T00000067001</name>
</gene>
<dbReference type="RefSeq" id="XP_005718935.1">
    <property type="nucleotide sequence ID" value="XM_005718878.1"/>
</dbReference>
<proteinExistence type="predicted"/>
<dbReference type="EMBL" id="HG001984">
    <property type="protein sequence ID" value="CDF39030.1"/>
    <property type="molecule type" value="Genomic_DNA"/>
</dbReference>
<organism evidence="1 2">
    <name type="scientific">Chondrus crispus</name>
    <name type="common">Carrageen Irish moss</name>
    <name type="synonym">Polymorpha crispa</name>
    <dbReference type="NCBI Taxonomy" id="2769"/>
    <lineage>
        <taxon>Eukaryota</taxon>
        <taxon>Rhodophyta</taxon>
        <taxon>Florideophyceae</taxon>
        <taxon>Rhodymeniophycidae</taxon>
        <taxon>Gigartinales</taxon>
        <taxon>Gigartinaceae</taxon>
        <taxon>Chondrus</taxon>
    </lineage>
</organism>
<sequence length="33" mass="3497">MCLGKQAGAHFSSNAFPGLFESPPLDACPNLYL</sequence>
<dbReference type="GeneID" id="17326654"/>
<dbReference type="AlphaFoldDB" id="R7QNT6"/>
<accession>R7QNT6</accession>
<evidence type="ECO:0000313" key="1">
    <source>
        <dbReference type="EMBL" id="CDF39030.1"/>
    </source>
</evidence>
<reference evidence="2" key="1">
    <citation type="journal article" date="2013" name="Proc. Natl. Acad. Sci. U.S.A.">
        <title>Genome structure and metabolic features in the red seaweed Chondrus crispus shed light on evolution of the Archaeplastida.</title>
        <authorList>
            <person name="Collen J."/>
            <person name="Porcel B."/>
            <person name="Carre W."/>
            <person name="Ball S.G."/>
            <person name="Chaparro C."/>
            <person name="Tonon T."/>
            <person name="Barbeyron T."/>
            <person name="Michel G."/>
            <person name="Noel B."/>
            <person name="Valentin K."/>
            <person name="Elias M."/>
            <person name="Artiguenave F."/>
            <person name="Arun A."/>
            <person name="Aury J.M."/>
            <person name="Barbosa-Neto J.F."/>
            <person name="Bothwell J.H."/>
            <person name="Bouget F.Y."/>
            <person name="Brillet L."/>
            <person name="Cabello-Hurtado F."/>
            <person name="Capella-Gutierrez S."/>
            <person name="Charrier B."/>
            <person name="Cladiere L."/>
            <person name="Cock J.M."/>
            <person name="Coelho S.M."/>
            <person name="Colleoni C."/>
            <person name="Czjzek M."/>
            <person name="Da Silva C."/>
            <person name="Delage L."/>
            <person name="Denoeud F."/>
            <person name="Deschamps P."/>
            <person name="Dittami S.M."/>
            <person name="Gabaldon T."/>
            <person name="Gachon C.M."/>
            <person name="Groisillier A."/>
            <person name="Herve C."/>
            <person name="Jabbari K."/>
            <person name="Katinka M."/>
            <person name="Kloareg B."/>
            <person name="Kowalczyk N."/>
            <person name="Labadie K."/>
            <person name="Leblanc C."/>
            <person name="Lopez P.J."/>
            <person name="McLachlan D.H."/>
            <person name="Meslet-Cladiere L."/>
            <person name="Moustafa A."/>
            <person name="Nehr Z."/>
            <person name="Nyvall Collen P."/>
            <person name="Panaud O."/>
            <person name="Partensky F."/>
            <person name="Poulain J."/>
            <person name="Rensing S.A."/>
            <person name="Rousvoal S."/>
            <person name="Samson G."/>
            <person name="Symeonidi A."/>
            <person name="Weissenbach J."/>
            <person name="Zambounis A."/>
            <person name="Wincker P."/>
            <person name="Boyen C."/>
        </authorList>
    </citation>
    <scope>NUCLEOTIDE SEQUENCE [LARGE SCALE GENOMIC DNA]</scope>
    <source>
        <strain evidence="2">cv. Stackhouse</strain>
    </source>
</reference>
<protein>
    <submittedName>
        <fullName evidence="1">Uncharacterized protein</fullName>
    </submittedName>
</protein>
<keyword evidence="2" id="KW-1185">Reference proteome</keyword>